<evidence type="ECO:0008006" key="4">
    <source>
        <dbReference type="Google" id="ProtNLM"/>
    </source>
</evidence>
<dbReference type="RefSeq" id="WP_187256290.1">
    <property type="nucleotide sequence ID" value="NZ_MBUA01000012.1"/>
</dbReference>
<keyword evidence="1" id="KW-0812">Transmembrane</keyword>
<dbReference type="Proteomes" id="UP000765802">
    <property type="component" value="Unassembled WGS sequence"/>
</dbReference>
<dbReference type="EMBL" id="MBUA01000012">
    <property type="protein sequence ID" value="MBC6490952.1"/>
    <property type="molecule type" value="Genomic_DNA"/>
</dbReference>
<keyword evidence="1" id="KW-1133">Transmembrane helix</keyword>
<comment type="caution">
    <text evidence="2">The sequence shown here is derived from an EMBL/GenBank/DDBJ whole genome shotgun (WGS) entry which is preliminary data.</text>
</comment>
<evidence type="ECO:0000256" key="1">
    <source>
        <dbReference type="SAM" id="Phobius"/>
    </source>
</evidence>
<keyword evidence="1" id="KW-0472">Membrane</keyword>
<feature type="transmembrane region" description="Helical" evidence="1">
    <location>
        <begin position="45"/>
        <end position="62"/>
    </location>
</feature>
<keyword evidence="3" id="KW-1185">Reference proteome</keyword>
<sequence>MMEQQFFEDEFEQFLRENADQHRMYPSHGVWTNIYRHFHSGRRRVALGVLLLLILTGSILLVNQNSFAPDSRKIAGYSTKTAAFSAGSVPGGQTESTVTVNDIIAKLRAKSLMPPVTIVAPRSLEPLQLDRKDMQDQFTVPENFLDAPGLASNPINLPALREMATIPLSDRNSGTTPLTAPAAQQNEYLPFATAKTTQGSLAINTLAAPAGYEQQPDAQIARNNFIAAGIKPATRAALKNRFAYTLNFSPSIGYRNLFEGKSYVAYGNSPLMVRHLNVNQFVDHKPAVGFELGGGLRYQVSRILSIRTGLQLNFTRYSIAAFSHYPERATLALNTQFGMRRDTLVATSNVRNLAGNNPERLHNQYLQIGIPVGAELMILGDNKLQVNLAGSLQPSYLLNTDQYLLSSDFSNYVKEPSLLRRWNLATGLEASVSYRKGDTRWHFGPQFRYNLLSTYKKQYPIRENLMEYGVRIGVSKTIR</sequence>
<name>A0ABR7M7M8_9BACT</name>
<reference evidence="2 3" key="1">
    <citation type="submission" date="2016-07" db="EMBL/GenBank/DDBJ databases">
        <title>Genome analysis of Flavihumibacter stibioxidans YS-17.</title>
        <authorList>
            <person name="Shi K."/>
            <person name="Han Y."/>
            <person name="Wang G."/>
        </authorList>
    </citation>
    <scope>NUCLEOTIDE SEQUENCE [LARGE SCALE GENOMIC DNA]</scope>
    <source>
        <strain evidence="2 3">YS-17</strain>
    </source>
</reference>
<evidence type="ECO:0000313" key="2">
    <source>
        <dbReference type="EMBL" id="MBC6490952.1"/>
    </source>
</evidence>
<evidence type="ECO:0000313" key="3">
    <source>
        <dbReference type="Proteomes" id="UP000765802"/>
    </source>
</evidence>
<accession>A0ABR7M7M8</accession>
<gene>
    <name evidence="2" type="ORF">BC349_07900</name>
</gene>
<proteinExistence type="predicted"/>
<organism evidence="2 3">
    <name type="scientific">Flavihumibacter stibioxidans</name>
    <dbReference type="NCBI Taxonomy" id="1834163"/>
    <lineage>
        <taxon>Bacteria</taxon>
        <taxon>Pseudomonadati</taxon>
        <taxon>Bacteroidota</taxon>
        <taxon>Chitinophagia</taxon>
        <taxon>Chitinophagales</taxon>
        <taxon>Chitinophagaceae</taxon>
        <taxon>Flavihumibacter</taxon>
    </lineage>
</organism>
<protein>
    <recommendedName>
        <fullName evidence="4">Outer membrane protein beta-barrel domain-containing protein</fullName>
    </recommendedName>
</protein>